<gene>
    <name evidence="4" type="ORF">OXH55_05515</name>
</gene>
<evidence type="ECO:0000256" key="2">
    <source>
        <dbReference type="SAM" id="Coils"/>
    </source>
</evidence>
<reference evidence="4" key="1">
    <citation type="submission" date="2022-12" db="EMBL/GenBank/DDBJ databases">
        <authorList>
            <person name="Wang J."/>
        </authorList>
    </citation>
    <scope>NUCLEOTIDE SEQUENCE</scope>
    <source>
        <strain evidence="4">HY-42-06</strain>
    </source>
</reference>
<dbReference type="Pfam" id="PF13649">
    <property type="entry name" value="Methyltransf_25"/>
    <property type="match status" value="1"/>
</dbReference>
<dbReference type="Pfam" id="PF13411">
    <property type="entry name" value="MerR_1"/>
    <property type="match status" value="1"/>
</dbReference>
<dbReference type="PANTHER" id="PTHR30204:SF96">
    <property type="entry name" value="CHROMOSOME-ANCHORING PROTEIN RACA"/>
    <property type="match status" value="1"/>
</dbReference>
<dbReference type="InterPro" id="IPR009061">
    <property type="entry name" value="DNA-bd_dom_put_sf"/>
</dbReference>
<dbReference type="InterPro" id="IPR041698">
    <property type="entry name" value="Methyltransf_25"/>
</dbReference>
<dbReference type="RefSeq" id="WP_268048641.1">
    <property type="nucleotide sequence ID" value="NZ_JAPQES010000001.1"/>
</dbReference>
<dbReference type="SUPFAM" id="SSF53335">
    <property type="entry name" value="S-adenosyl-L-methionine-dependent methyltransferases"/>
    <property type="match status" value="1"/>
</dbReference>
<evidence type="ECO:0000313" key="4">
    <source>
        <dbReference type="EMBL" id="MCY6370084.1"/>
    </source>
</evidence>
<dbReference type="CDD" id="cd02440">
    <property type="entry name" value="AdoMet_MTases"/>
    <property type="match status" value="1"/>
</dbReference>
<evidence type="ECO:0000313" key="5">
    <source>
        <dbReference type="Proteomes" id="UP001079657"/>
    </source>
</evidence>
<accession>A0ABT4CM11</accession>
<dbReference type="Gene3D" id="1.10.1660.10">
    <property type="match status" value="1"/>
</dbReference>
<evidence type="ECO:0000256" key="1">
    <source>
        <dbReference type="ARBA" id="ARBA00023125"/>
    </source>
</evidence>
<dbReference type="InterPro" id="IPR047057">
    <property type="entry name" value="MerR_fam"/>
</dbReference>
<organism evidence="4 5">
    <name type="scientific">Clostridium ganghwense</name>
    <dbReference type="NCBI Taxonomy" id="312089"/>
    <lineage>
        <taxon>Bacteria</taxon>
        <taxon>Bacillati</taxon>
        <taxon>Bacillota</taxon>
        <taxon>Clostridia</taxon>
        <taxon>Eubacteriales</taxon>
        <taxon>Clostridiaceae</taxon>
        <taxon>Clostridium</taxon>
    </lineage>
</organism>
<protein>
    <submittedName>
        <fullName evidence="4">MerR family transcriptional regulator</fullName>
    </submittedName>
</protein>
<dbReference type="CDD" id="cd00592">
    <property type="entry name" value="HTH_MerR-like"/>
    <property type="match status" value="1"/>
</dbReference>
<proteinExistence type="predicted"/>
<keyword evidence="1" id="KW-0238">DNA-binding</keyword>
<comment type="caution">
    <text evidence="4">The sequence shown here is derived from an EMBL/GenBank/DDBJ whole genome shotgun (WGS) entry which is preliminary data.</text>
</comment>
<evidence type="ECO:0000259" key="3">
    <source>
        <dbReference type="PROSITE" id="PS50937"/>
    </source>
</evidence>
<sequence>MNTKIVCNNLNITIKALRVYEQEGIVIPKRRENGYRDYSDKDVMKLQQVILLREMGFSLKEIKILLDKNKEKQNDIIHSFYFQMKVIENKINELQNIKLTLKENINQLLNAEESKEEVCFNNIREALEHNKAERKAWVDRWRFDDWAPKYDNIVKENPKDELGVFKKYDEVIEKVRKYIIKSLPKKVLDIGCGTGSLCGELDKSIYVTGIDQSIDMLLETKKRYPNMIYKLGNFLDKPVGKEEFDVVVTTYAFHHLNSREKNMALDYMIKYLKPNGKIIIGDLMFLNEEEKERKREEFYNRGRSDLWQIVEDEYYSNIEELKVYIEKKGYKLEYEHISNFTWIVTIYK</sequence>
<dbReference type="SUPFAM" id="SSF46955">
    <property type="entry name" value="Putative DNA-binding domain"/>
    <property type="match status" value="1"/>
</dbReference>
<dbReference type="Proteomes" id="UP001079657">
    <property type="component" value="Unassembled WGS sequence"/>
</dbReference>
<feature type="domain" description="HTH merR-type" evidence="3">
    <location>
        <begin position="1"/>
        <end position="68"/>
    </location>
</feature>
<name>A0ABT4CM11_9CLOT</name>
<dbReference type="SMART" id="SM00422">
    <property type="entry name" value="HTH_MERR"/>
    <property type="match status" value="1"/>
</dbReference>
<dbReference type="Gene3D" id="3.40.50.150">
    <property type="entry name" value="Vaccinia Virus protein VP39"/>
    <property type="match status" value="1"/>
</dbReference>
<dbReference type="PANTHER" id="PTHR30204">
    <property type="entry name" value="REDOX-CYCLING DRUG-SENSING TRANSCRIPTIONAL ACTIVATOR SOXR"/>
    <property type="match status" value="1"/>
</dbReference>
<feature type="coiled-coil region" evidence="2">
    <location>
        <begin position="84"/>
        <end position="114"/>
    </location>
</feature>
<dbReference type="InterPro" id="IPR029063">
    <property type="entry name" value="SAM-dependent_MTases_sf"/>
</dbReference>
<keyword evidence="5" id="KW-1185">Reference proteome</keyword>
<keyword evidence="2" id="KW-0175">Coiled coil</keyword>
<dbReference type="PROSITE" id="PS50937">
    <property type="entry name" value="HTH_MERR_2"/>
    <property type="match status" value="1"/>
</dbReference>
<dbReference type="EMBL" id="JAPQES010000001">
    <property type="protein sequence ID" value="MCY6370084.1"/>
    <property type="molecule type" value="Genomic_DNA"/>
</dbReference>
<dbReference type="InterPro" id="IPR000551">
    <property type="entry name" value="MerR-type_HTH_dom"/>
</dbReference>